<reference evidence="4" key="1">
    <citation type="submission" date="2022-08" db="UniProtKB">
        <authorList>
            <consortium name="EnsemblMetazoa"/>
        </authorList>
    </citation>
    <scope>IDENTIFICATION</scope>
    <source>
        <strain evidence="4">05x7-T-G4-1.051#20</strain>
    </source>
</reference>
<dbReference type="GO" id="GO:0005634">
    <property type="term" value="C:nucleus"/>
    <property type="evidence" value="ECO:0007669"/>
    <property type="project" value="TreeGrafter"/>
</dbReference>
<evidence type="ECO:0000313" key="5">
    <source>
        <dbReference type="Proteomes" id="UP000005408"/>
    </source>
</evidence>
<dbReference type="PRINTS" id="PR00310">
    <property type="entry name" value="ANTIPRLFBTG1"/>
</dbReference>
<proteinExistence type="inferred from homology"/>
<comment type="similarity">
    <text evidence="1">Belongs to the BTG family.</text>
</comment>
<evidence type="ECO:0000259" key="3">
    <source>
        <dbReference type="SMART" id="SM00099"/>
    </source>
</evidence>
<dbReference type="Proteomes" id="UP000005408">
    <property type="component" value="Unassembled WGS sequence"/>
</dbReference>
<dbReference type="EnsemblMetazoa" id="G29652.7">
    <property type="protein sequence ID" value="G29652.7:cds"/>
    <property type="gene ID" value="G29652"/>
</dbReference>
<dbReference type="Pfam" id="PF07742">
    <property type="entry name" value="BTG"/>
    <property type="match status" value="1"/>
</dbReference>
<dbReference type="InterPro" id="IPR033332">
    <property type="entry name" value="BTG"/>
</dbReference>
<dbReference type="EnsemblMetazoa" id="G29652.3">
    <property type="protein sequence ID" value="G29652.3:cds"/>
    <property type="gene ID" value="G29652"/>
</dbReference>
<feature type="region of interest" description="Disordered" evidence="2">
    <location>
        <begin position="125"/>
        <end position="146"/>
    </location>
</feature>
<keyword evidence="5" id="KW-1185">Reference proteome</keyword>
<protein>
    <recommendedName>
        <fullName evidence="3">Anti-proliferative protein domain-containing protein</fullName>
    </recommendedName>
</protein>
<dbReference type="InterPro" id="IPR002087">
    <property type="entry name" value="Anti_prolifrtn"/>
</dbReference>
<sequence length="182" mass="20242">MKNEVKSAVDFLANILRTSKHVSEQQVHIFKENLQNLLSSKFENHWFPSKPNKGSGYRCIRINHKMDPLLLQAGHSCGLNETVIFSIIPKELTIWVDPFDVSYRIGENGSIGVLFESDNTSFNDNSSSSMSSTSSSSSLSSGIESPSPMSMMSFSANSCKGQFMSEFPRDMGLKQFAAYVYS</sequence>
<accession>A0A8W8LRK5</accession>
<name>A0A8W8LRK5_MAGGI</name>
<dbReference type="EnsemblMetazoa" id="G29652.4">
    <property type="protein sequence ID" value="G29652.4:cds"/>
    <property type="gene ID" value="G29652"/>
</dbReference>
<dbReference type="PANTHER" id="PTHR22978">
    <property type="entry name" value="B-CELL TRANSLOCATION GENE"/>
    <property type="match status" value="1"/>
</dbReference>
<dbReference type="PANTHER" id="PTHR22978:SF22">
    <property type="entry name" value="BTG FAMILY PROTEIN"/>
    <property type="match status" value="1"/>
</dbReference>
<evidence type="ECO:0000256" key="2">
    <source>
        <dbReference type="SAM" id="MobiDB-lite"/>
    </source>
</evidence>
<evidence type="ECO:0000313" key="4">
    <source>
        <dbReference type="EnsemblMetazoa" id="G29652.2:cds"/>
    </source>
</evidence>
<feature type="domain" description="Anti-proliferative protein" evidence="3">
    <location>
        <begin position="1"/>
        <end position="108"/>
    </location>
</feature>
<dbReference type="EnsemblMetazoa" id="G29652.11">
    <property type="protein sequence ID" value="G29652.11:cds"/>
    <property type="gene ID" value="G29652"/>
</dbReference>
<organism evidence="4 5">
    <name type="scientific">Magallana gigas</name>
    <name type="common">Pacific oyster</name>
    <name type="synonym">Crassostrea gigas</name>
    <dbReference type="NCBI Taxonomy" id="29159"/>
    <lineage>
        <taxon>Eukaryota</taxon>
        <taxon>Metazoa</taxon>
        <taxon>Spiralia</taxon>
        <taxon>Lophotrochozoa</taxon>
        <taxon>Mollusca</taxon>
        <taxon>Bivalvia</taxon>
        <taxon>Autobranchia</taxon>
        <taxon>Pteriomorphia</taxon>
        <taxon>Ostreida</taxon>
        <taxon>Ostreoidea</taxon>
        <taxon>Ostreidae</taxon>
        <taxon>Magallana</taxon>
    </lineage>
</organism>
<dbReference type="SMART" id="SM00099">
    <property type="entry name" value="btg1"/>
    <property type="match status" value="1"/>
</dbReference>
<evidence type="ECO:0000256" key="1">
    <source>
        <dbReference type="ARBA" id="ARBA00007989"/>
    </source>
</evidence>
<dbReference type="InterPro" id="IPR036054">
    <property type="entry name" value="BTG-like_sf"/>
</dbReference>
<dbReference type="EnsemblMetazoa" id="G29652.2">
    <property type="protein sequence ID" value="G29652.2:cds"/>
    <property type="gene ID" value="G29652"/>
</dbReference>
<dbReference type="GO" id="GO:0008285">
    <property type="term" value="P:negative regulation of cell population proliferation"/>
    <property type="evidence" value="ECO:0007669"/>
    <property type="project" value="TreeGrafter"/>
</dbReference>
<dbReference type="SUPFAM" id="SSF160696">
    <property type="entry name" value="BTG domain-like"/>
    <property type="match status" value="1"/>
</dbReference>
<dbReference type="AlphaFoldDB" id="A0A8W8LRK5"/>
<dbReference type="GO" id="GO:0005737">
    <property type="term" value="C:cytoplasm"/>
    <property type="evidence" value="ECO:0007669"/>
    <property type="project" value="TreeGrafter"/>
</dbReference>
<dbReference type="Gene3D" id="3.90.640.90">
    <property type="entry name" value="Anti-proliferative protein, N-terminal domain"/>
    <property type="match status" value="1"/>
</dbReference>